<dbReference type="InterPro" id="IPR050266">
    <property type="entry name" value="AB_hydrolase_sf"/>
</dbReference>
<gene>
    <name evidence="2" type="ORF">UFOPK1493_01038</name>
</gene>
<dbReference type="InterPro" id="IPR029058">
    <property type="entry name" value="AB_hydrolase_fold"/>
</dbReference>
<organism evidence="2">
    <name type="scientific">freshwater metagenome</name>
    <dbReference type="NCBI Taxonomy" id="449393"/>
    <lineage>
        <taxon>unclassified sequences</taxon>
        <taxon>metagenomes</taxon>
        <taxon>ecological metagenomes</taxon>
    </lineage>
</organism>
<dbReference type="EMBL" id="CAEZSR010000027">
    <property type="protein sequence ID" value="CAB4550738.1"/>
    <property type="molecule type" value="Genomic_DNA"/>
</dbReference>
<dbReference type="SUPFAM" id="SSF53474">
    <property type="entry name" value="alpha/beta-Hydrolases"/>
    <property type="match status" value="1"/>
</dbReference>
<evidence type="ECO:0000259" key="1">
    <source>
        <dbReference type="Pfam" id="PF00561"/>
    </source>
</evidence>
<dbReference type="PRINTS" id="PR00111">
    <property type="entry name" value="ABHYDROLASE"/>
</dbReference>
<dbReference type="Pfam" id="PF00561">
    <property type="entry name" value="Abhydrolase_1"/>
    <property type="match status" value="1"/>
</dbReference>
<name>A0A6J6CLN0_9ZZZZ</name>
<sequence>MTDLVVDNAGLALHVELDGPAGAPPVLVLHGITASTATWDWLVPLIADTHQVARLDSRGHGASDRAPGEYHSAGYVSDAAAVCESLFDGPCTVIGHSLGGITALGLAQSRPDLVARIVLEDPPMATARATLEGNSLLESFRLMRQSVPQVQASGVDVENLMAFLGMAPTASGSTFADELHPDAVRAMAVSLLQLDVTVLDPVLEGTAMAWVFDPDRPVQQPGVLVAADPTSPDCVCRPDQIERVRAAGTSFDVRVPAGAGHLIHDSRRHREQMAAAVRDVLAG</sequence>
<dbReference type="PANTHER" id="PTHR43798">
    <property type="entry name" value="MONOACYLGLYCEROL LIPASE"/>
    <property type="match status" value="1"/>
</dbReference>
<feature type="domain" description="AB hydrolase-1" evidence="1">
    <location>
        <begin position="24"/>
        <end position="129"/>
    </location>
</feature>
<proteinExistence type="predicted"/>
<accession>A0A6J6CLN0</accession>
<dbReference type="Gene3D" id="3.40.50.1820">
    <property type="entry name" value="alpha/beta hydrolase"/>
    <property type="match status" value="1"/>
</dbReference>
<evidence type="ECO:0000313" key="2">
    <source>
        <dbReference type="EMBL" id="CAB4550738.1"/>
    </source>
</evidence>
<dbReference type="GO" id="GO:0016020">
    <property type="term" value="C:membrane"/>
    <property type="evidence" value="ECO:0007669"/>
    <property type="project" value="TreeGrafter"/>
</dbReference>
<dbReference type="InterPro" id="IPR000073">
    <property type="entry name" value="AB_hydrolase_1"/>
</dbReference>
<dbReference type="AlphaFoldDB" id="A0A6J6CLN0"/>
<protein>
    <submittedName>
        <fullName evidence="2">Unannotated protein</fullName>
    </submittedName>
</protein>
<dbReference type="PANTHER" id="PTHR43798:SF33">
    <property type="entry name" value="HYDROLASE, PUTATIVE (AFU_ORTHOLOGUE AFUA_2G14860)-RELATED"/>
    <property type="match status" value="1"/>
</dbReference>
<reference evidence="2" key="1">
    <citation type="submission" date="2020-05" db="EMBL/GenBank/DDBJ databases">
        <authorList>
            <person name="Chiriac C."/>
            <person name="Salcher M."/>
            <person name="Ghai R."/>
            <person name="Kavagutti S V."/>
        </authorList>
    </citation>
    <scope>NUCLEOTIDE SEQUENCE</scope>
</reference>